<comment type="similarity">
    <text evidence="7">Belongs to the binding-protein-dependent transport system permease family.</text>
</comment>
<proteinExistence type="inferred from homology"/>
<evidence type="ECO:0000256" key="6">
    <source>
        <dbReference type="ARBA" id="ARBA00023136"/>
    </source>
</evidence>
<keyword evidence="10" id="KW-1185">Reference proteome</keyword>
<dbReference type="PANTHER" id="PTHR32243:SF3">
    <property type="entry name" value="BINDING-PROTEIN-DEPENDENT TRANSPORT SYSTEMS INNER MEMBRANE COMPONENT"/>
    <property type="match status" value="1"/>
</dbReference>
<name>A0A2W1N6K7_PAEXE</name>
<reference evidence="9" key="1">
    <citation type="submission" date="2018-06" db="EMBL/GenBank/DDBJ databases">
        <title>Paenibacillus xerothermodurans sp. nov. an extremely dry heat resistant spore forming bacterium isolated from the soil of Cape Canaveral, Florida.</title>
        <authorList>
            <person name="Seuylemezian A."/>
            <person name="Kaur N."/>
            <person name="Patil P."/>
            <person name="Patil P."/>
            <person name="Mayilraj S."/>
            <person name="Vaishampayan P."/>
        </authorList>
    </citation>
    <scope>NUCLEOTIDE SEQUENCE [LARGE SCALE GENOMIC DNA]</scope>
    <source>
        <strain evidence="9">ATCC 27380</strain>
    </source>
</reference>
<evidence type="ECO:0000256" key="1">
    <source>
        <dbReference type="ARBA" id="ARBA00004651"/>
    </source>
</evidence>
<dbReference type="Gene3D" id="1.10.3720.10">
    <property type="entry name" value="MetI-like"/>
    <property type="match status" value="1"/>
</dbReference>
<keyword evidence="2 7" id="KW-0813">Transport</keyword>
<dbReference type="InterPro" id="IPR035906">
    <property type="entry name" value="MetI-like_sf"/>
</dbReference>
<organism evidence="9 10">
    <name type="scientific">Paenibacillus xerothermodurans</name>
    <dbReference type="NCBI Taxonomy" id="1977292"/>
    <lineage>
        <taxon>Bacteria</taxon>
        <taxon>Bacillati</taxon>
        <taxon>Bacillota</taxon>
        <taxon>Bacilli</taxon>
        <taxon>Bacillales</taxon>
        <taxon>Paenibacillaceae</taxon>
        <taxon>Paenibacillus</taxon>
    </lineage>
</organism>
<feature type="transmembrane region" description="Helical" evidence="7">
    <location>
        <begin position="128"/>
        <end position="151"/>
    </location>
</feature>
<evidence type="ECO:0000259" key="8">
    <source>
        <dbReference type="PROSITE" id="PS50928"/>
    </source>
</evidence>
<protein>
    <submittedName>
        <fullName evidence="9">Carbohydrate ABC transporter permease</fullName>
    </submittedName>
</protein>
<feature type="transmembrane region" description="Helical" evidence="7">
    <location>
        <begin position="172"/>
        <end position="197"/>
    </location>
</feature>
<keyword evidence="4 7" id="KW-0812">Transmembrane</keyword>
<accession>A0A2W1N6K7</accession>
<dbReference type="RefSeq" id="WP_089200848.1">
    <property type="nucleotide sequence ID" value="NZ_NHRJ02000010.1"/>
</dbReference>
<dbReference type="GO" id="GO:0005886">
    <property type="term" value="C:plasma membrane"/>
    <property type="evidence" value="ECO:0007669"/>
    <property type="project" value="UniProtKB-SubCell"/>
</dbReference>
<dbReference type="CDD" id="cd06261">
    <property type="entry name" value="TM_PBP2"/>
    <property type="match status" value="1"/>
</dbReference>
<dbReference type="Pfam" id="PF00528">
    <property type="entry name" value="BPD_transp_1"/>
    <property type="match status" value="1"/>
</dbReference>
<dbReference type="GO" id="GO:0055085">
    <property type="term" value="P:transmembrane transport"/>
    <property type="evidence" value="ECO:0007669"/>
    <property type="project" value="InterPro"/>
</dbReference>
<evidence type="ECO:0000256" key="4">
    <source>
        <dbReference type="ARBA" id="ARBA00022692"/>
    </source>
</evidence>
<evidence type="ECO:0000256" key="5">
    <source>
        <dbReference type="ARBA" id="ARBA00022989"/>
    </source>
</evidence>
<comment type="caution">
    <text evidence="9">The sequence shown here is derived from an EMBL/GenBank/DDBJ whole genome shotgun (WGS) entry which is preliminary data.</text>
</comment>
<comment type="subcellular location">
    <subcellularLocation>
        <location evidence="1 7">Cell membrane</location>
        <topology evidence="1 7">Multi-pass membrane protein</topology>
    </subcellularLocation>
</comment>
<dbReference type="Proteomes" id="UP000214746">
    <property type="component" value="Unassembled WGS sequence"/>
</dbReference>
<dbReference type="AlphaFoldDB" id="A0A2W1N6K7"/>
<sequence length="267" mass="29886">MQVAKNYRYLLIALLAALCVLWLMPVYNAVTASLMTHGWGNYEKVLGFKLKGQLFLPKMLINSVIVVGTSILLILLVSMLAAFAYSKMKFRGRHFFYLLTLGFFAVPVITILQPNTVILNYLGLRNTYLAMIIPMTTINIPIALLIFKNYFDGISNAFMEAAMIDGCTRLQTFIKLIIPISVPAIVNVLIVVFLNGWNDYVIPLMFNSKPELFTLTLAPGFFSTSMYSGEIGTLYASIIVIAVPTLLFYLFMQRYIIEGLTAGGIKE</sequence>
<keyword evidence="3" id="KW-1003">Cell membrane</keyword>
<evidence type="ECO:0000313" key="10">
    <source>
        <dbReference type="Proteomes" id="UP000214746"/>
    </source>
</evidence>
<gene>
    <name evidence="9" type="ORF">CBW46_015210</name>
</gene>
<dbReference type="InterPro" id="IPR050901">
    <property type="entry name" value="BP-dep_ABC_trans_perm"/>
</dbReference>
<dbReference type="SUPFAM" id="SSF161098">
    <property type="entry name" value="MetI-like"/>
    <property type="match status" value="1"/>
</dbReference>
<dbReference type="EMBL" id="NHRJ02000010">
    <property type="protein sequence ID" value="PZE20027.1"/>
    <property type="molecule type" value="Genomic_DNA"/>
</dbReference>
<evidence type="ECO:0000256" key="7">
    <source>
        <dbReference type="RuleBase" id="RU363032"/>
    </source>
</evidence>
<feature type="transmembrane region" description="Helical" evidence="7">
    <location>
        <begin position="231"/>
        <end position="251"/>
    </location>
</feature>
<feature type="transmembrane region" description="Helical" evidence="7">
    <location>
        <begin position="59"/>
        <end position="83"/>
    </location>
</feature>
<keyword evidence="6 7" id="KW-0472">Membrane</keyword>
<evidence type="ECO:0000313" key="9">
    <source>
        <dbReference type="EMBL" id="PZE20027.1"/>
    </source>
</evidence>
<keyword evidence="5 7" id="KW-1133">Transmembrane helix</keyword>
<dbReference type="PROSITE" id="PS50928">
    <property type="entry name" value="ABC_TM1"/>
    <property type="match status" value="1"/>
</dbReference>
<dbReference type="OrthoDB" id="187395at2"/>
<evidence type="ECO:0000256" key="3">
    <source>
        <dbReference type="ARBA" id="ARBA00022475"/>
    </source>
</evidence>
<feature type="transmembrane region" description="Helical" evidence="7">
    <location>
        <begin position="95"/>
        <end position="122"/>
    </location>
</feature>
<dbReference type="PANTHER" id="PTHR32243">
    <property type="entry name" value="MALTOSE TRANSPORT SYSTEM PERMEASE-RELATED"/>
    <property type="match status" value="1"/>
</dbReference>
<feature type="domain" description="ABC transmembrane type-1" evidence="8">
    <location>
        <begin position="60"/>
        <end position="252"/>
    </location>
</feature>
<dbReference type="InterPro" id="IPR000515">
    <property type="entry name" value="MetI-like"/>
</dbReference>
<evidence type="ECO:0000256" key="2">
    <source>
        <dbReference type="ARBA" id="ARBA00022448"/>
    </source>
</evidence>